<proteinExistence type="predicted"/>
<dbReference type="STRING" id="1548547.BA177_14945"/>
<dbReference type="Proteomes" id="UP000092695">
    <property type="component" value="Chromosome"/>
</dbReference>
<dbReference type="RefSeq" id="WP_068619472.1">
    <property type="nucleotide sequence ID" value="NZ_CP016268.1"/>
</dbReference>
<dbReference type="KEGG" id="woc:BA177_14945"/>
<evidence type="ECO:0000313" key="2">
    <source>
        <dbReference type="Proteomes" id="UP000092695"/>
    </source>
</evidence>
<dbReference type="Pfam" id="PF12487">
    <property type="entry name" value="DUF3703"/>
    <property type="match status" value="1"/>
</dbReference>
<name>A0A193LLM7_9GAMM</name>
<protein>
    <recommendedName>
        <fullName evidence="3">DUF3703 domain-containing protein</fullName>
    </recommendedName>
</protein>
<sequence length="133" mass="14632">MALSFAQNIQPFVESELRAAAGLLDEGDAEAAFRHLESAHVLGQASTRWHTLVHVRMLQWAIRRRDLREAVGQLLRIVGAATKTAIGLVPHGNTGGANVSPFKVMPISDAHRDILARAAYQGDRDRNRSDQSR</sequence>
<gene>
    <name evidence="1" type="ORF">BA177_14945</name>
</gene>
<dbReference type="AlphaFoldDB" id="A0A193LLM7"/>
<keyword evidence="2" id="KW-1185">Reference proteome</keyword>
<accession>A0A193LLM7</accession>
<evidence type="ECO:0008006" key="3">
    <source>
        <dbReference type="Google" id="ProtNLM"/>
    </source>
</evidence>
<dbReference type="EMBL" id="CP016268">
    <property type="protein sequence ID" value="ANO53289.1"/>
    <property type="molecule type" value="Genomic_DNA"/>
</dbReference>
<evidence type="ECO:0000313" key="1">
    <source>
        <dbReference type="EMBL" id="ANO53289.1"/>
    </source>
</evidence>
<organism evidence="1 2">
    <name type="scientific">Woeseia oceani</name>
    <dbReference type="NCBI Taxonomy" id="1548547"/>
    <lineage>
        <taxon>Bacteria</taxon>
        <taxon>Pseudomonadati</taxon>
        <taxon>Pseudomonadota</taxon>
        <taxon>Gammaproteobacteria</taxon>
        <taxon>Woeseiales</taxon>
        <taxon>Woeseiaceae</taxon>
        <taxon>Woeseia</taxon>
    </lineage>
</organism>
<dbReference type="InterPro" id="IPR022172">
    <property type="entry name" value="DUF3703"/>
</dbReference>
<dbReference type="OrthoDB" id="9799416at2"/>
<reference evidence="1 2" key="1">
    <citation type="submission" date="2016-06" db="EMBL/GenBank/DDBJ databases">
        <title>Complete genome sequence of a deep-branching marine Gamma Proteobacterium Woeseia oceani type strain XK5.</title>
        <authorList>
            <person name="Mu D."/>
            <person name="Du Z."/>
        </authorList>
    </citation>
    <scope>NUCLEOTIDE SEQUENCE [LARGE SCALE GENOMIC DNA]</scope>
    <source>
        <strain evidence="1 2">XK5</strain>
    </source>
</reference>